<name>A0A2N7W6B0_9BURK</name>
<dbReference type="GO" id="GO:0008168">
    <property type="term" value="F:methyltransferase activity"/>
    <property type="evidence" value="ECO:0007669"/>
    <property type="project" value="UniProtKB-KW"/>
</dbReference>
<protein>
    <submittedName>
        <fullName evidence="1">SAM-dependent methyltransferase</fullName>
    </submittedName>
</protein>
<dbReference type="PANTHER" id="PTHR43832:SF1">
    <property type="entry name" value="S-ADENOSYL-L-METHIONINE-DEPENDENT METHYLTRANSFERASES SUPERFAMILY PROTEIN"/>
    <property type="match status" value="1"/>
</dbReference>
<comment type="caution">
    <text evidence="1">The sequence shown here is derived from an EMBL/GenBank/DDBJ whole genome shotgun (WGS) entry which is preliminary data.</text>
</comment>
<reference evidence="1 2" key="1">
    <citation type="submission" date="2018-01" db="EMBL/GenBank/DDBJ databases">
        <title>Whole genome analyses suggest that Burkholderia sensu lato contains two further novel genera in the rhizoxinica-symbiotica group Mycetohabitans gen. nov., and Trinickia gen. nov.: implications for the evolution of diazotrophy and nodulation in the Burkholderiaceae.</title>
        <authorList>
            <person name="Estrada-de los Santos P."/>
            <person name="Palmer M."/>
            <person name="Chavez-Ramirez B."/>
            <person name="Beukes C."/>
            <person name="Steenkamp E.T."/>
            <person name="Hirsch A.M."/>
            <person name="Manyaka P."/>
            <person name="Maluk M."/>
            <person name="Lafos M."/>
            <person name="Crook M."/>
            <person name="Gross E."/>
            <person name="Simon M.F."/>
            <person name="Bueno dos Reis Junior F."/>
            <person name="Poole P.S."/>
            <person name="Venter S.N."/>
            <person name="James E.K."/>
        </authorList>
    </citation>
    <scope>NUCLEOTIDE SEQUENCE [LARGE SCALE GENOMIC DNA]</scope>
    <source>
        <strain evidence="1 2">GP25-8</strain>
    </source>
</reference>
<dbReference type="Gene3D" id="3.40.50.150">
    <property type="entry name" value="Vaccinia Virus protein VP39"/>
    <property type="match status" value="1"/>
</dbReference>
<evidence type="ECO:0000313" key="2">
    <source>
        <dbReference type="Proteomes" id="UP000235347"/>
    </source>
</evidence>
<dbReference type="PANTHER" id="PTHR43832">
    <property type="match status" value="1"/>
</dbReference>
<accession>A0A2N7W6B0</accession>
<dbReference type="EMBL" id="PNYB01000008">
    <property type="protein sequence ID" value="PMS24912.1"/>
    <property type="molecule type" value="Genomic_DNA"/>
</dbReference>
<dbReference type="SUPFAM" id="SSF53335">
    <property type="entry name" value="S-adenosyl-L-methionine-dependent methyltransferases"/>
    <property type="match status" value="1"/>
</dbReference>
<gene>
    <name evidence="1" type="ORF">C0Z19_11300</name>
</gene>
<dbReference type="AlphaFoldDB" id="A0A2N7W6B0"/>
<dbReference type="GO" id="GO:0032259">
    <property type="term" value="P:methylation"/>
    <property type="evidence" value="ECO:0007669"/>
    <property type="project" value="UniProtKB-KW"/>
</dbReference>
<dbReference type="Pfam" id="PF02353">
    <property type="entry name" value="CMAS"/>
    <property type="match status" value="1"/>
</dbReference>
<keyword evidence="1" id="KW-0808">Transferase</keyword>
<evidence type="ECO:0000313" key="1">
    <source>
        <dbReference type="EMBL" id="PMS24912.1"/>
    </source>
</evidence>
<sequence length="366" mass="41840">MSQTTTNLAASFPRRDPSDDFLTRLCEKGWLPDWLVRAGMRRLMAQRLADEGVQDGEFCATRLASLLDELRASPIAVETDAANAQHYELPASFFAAHLGPHFKYSCCLYADGTSTLAQAEQAMLELYERRALLADGQRILDLGCGWGSLSLWLAARYPNAEIVALSNSHGQRAHIEAQAAIRKLRNIRVLTGNIASFDFGQLSERERFDRIVSIEMFEHMKNYGALLARIAGWLRSDGKLFVHLFAHRTLAYHFEVRDRSDWMSKYFFTGGTMPSESLLLHFQDDLAVKRHWWLNGTHYERTANDWLARLDDAKPTVLPILAKTYGAADATRWFQRWRMFYMAVAELFGFAQGTEWGVAHYLFEKR</sequence>
<dbReference type="InterPro" id="IPR029063">
    <property type="entry name" value="SAM-dependent_MTases_sf"/>
</dbReference>
<organism evidence="1 2">
    <name type="scientific">Trinickia soli</name>
    <dbReference type="NCBI Taxonomy" id="380675"/>
    <lineage>
        <taxon>Bacteria</taxon>
        <taxon>Pseudomonadati</taxon>
        <taxon>Pseudomonadota</taxon>
        <taxon>Betaproteobacteria</taxon>
        <taxon>Burkholderiales</taxon>
        <taxon>Burkholderiaceae</taxon>
        <taxon>Trinickia</taxon>
    </lineage>
</organism>
<dbReference type="RefSeq" id="WP_102609914.1">
    <property type="nucleotide sequence ID" value="NZ_CADIKD010000002.1"/>
</dbReference>
<dbReference type="FunFam" id="3.40.50.150:FF:000554">
    <property type="entry name" value="Cation-transporting ATPase"/>
    <property type="match status" value="1"/>
</dbReference>
<dbReference type="Proteomes" id="UP000235347">
    <property type="component" value="Unassembled WGS sequence"/>
</dbReference>
<proteinExistence type="predicted"/>
<dbReference type="CDD" id="cd02440">
    <property type="entry name" value="AdoMet_MTases"/>
    <property type="match status" value="1"/>
</dbReference>
<keyword evidence="1" id="KW-0489">Methyltransferase</keyword>
<keyword evidence="2" id="KW-1185">Reference proteome</keyword>